<feature type="transmembrane region" description="Helical" evidence="2">
    <location>
        <begin position="79"/>
        <end position="96"/>
    </location>
</feature>
<feature type="transmembrane region" description="Helical" evidence="2">
    <location>
        <begin position="102"/>
        <end position="123"/>
    </location>
</feature>
<evidence type="ECO:0000256" key="1">
    <source>
        <dbReference type="SAM" id="MobiDB-lite"/>
    </source>
</evidence>
<keyword evidence="4" id="KW-1185">Reference proteome</keyword>
<feature type="transmembrane region" description="Helical" evidence="2">
    <location>
        <begin position="49"/>
        <end position="67"/>
    </location>
</feature>
<evidence type="ECO:0000313" key="3">
    <source>
        <dbReference type="EMBL" id="MFC6955434.1"/>
    </source>
</evidence>
<keyword evidence="2" id="KW-0472">Membrane</keyword>
<accession>A0ABD5VPI9</accession>
<feature type="compositionally biased region" description="Gly residues" evidence="1">
    <location>
        <begin position="284"/>
        <end position="295"/>
    </location>
</feature>
<feature type="region of interest" description="Disordered" evidence="1">
    <location>
        <begin position="284"/>
        <end position="315"/>
    </location>
</feature>
<comment type="caution">
    <text evidence="3">The sequence shown here is derived from an EMBL/GenBank/DDBJ whole genome shotgun (WGS) entry which is preliminary data.</text>
</comment>
<dbReference type="AlphaFoldDB" id="A0ABD5VPI9"/>
<organism evidence="3 4">
    <name type="scientific">Halorubellus litoreus</name>
    <dbReference type="NCBI Taxonomy" id="755308"/>
    <lineage>
        <taxon>Archaea</taxon>
        <taxon>Methanobacteriati</taxon>
        <taxon>Methanobacteriota</taxon>
        <taxon>Stenosarchaea group</taxon>
        <taxon>Halobacteria</taxon>
        <taxon>Halobacteriales</taxon>
        <taxon>Halorubellaceae</taxon>
        <taxon>Halorubellus</taxon>
    </lineage>
</organism>
<name>A0ABD5VPI9_9EURY</name>
<evidence type="ECO:0000256" key="2">
    <source>
        <dbReference type="SAM" id="Phobius"/>
    </source>
</evidence>
<gene>
    <name evidence="3" type="ORF">ACFQGB_21430</name>
</gene>
<protein>
    <recommendedName>
        <fullName evidence="5">LexA-binding, inner membrane-associated hydrolase</fullName>
    </recommendedName>
</protein>
<sequence length="315" mass="33276">MLGDGGVAVVATVHAFFRDSIDASRYLAVAVAVGSPFGLAAVVDEPIYLLLVFGVGVGLATYYVLHYPVRYYDPLAGESVNWDAVAVAVLLFAYLLPSGADVGVAVALAVAIVGLWVAVVAGARIDVHAPPKRYHHVRRDDDPEPSPRVERAVAWLAATPPLRAMRSMRDAFLDRLRADRQLAWWVGAAASGTGFLTSAFVLDLPDAVPWALLLGLAPVVYHGTDPERPETTRHKHRGFIRQWAATTAGLVVSDDGLAVAASAAAFVLLIEGMTVAEQVRIGDGFGDTGRGGPGTEVGNEGVDDPASSSRWTDGD</sequence>
<keyword evidence="2" id="KW-1133">Transmembrane helix</keyword>
<keyword evidence="2" id="KW-0812">Transmembrane</keyword>
<reference evidence="3 4" key="1">
    <citation type="journal article" date="2019" name="Int. J. Syst. Evol. Microbiol.">
        <title>The Global Catalogue of Microorganisms (GCM) 10K type strain sequencing project: providing services to taxonomists for standard genome sequencing and annotation.</title>
        <authorList>
            <consortium name="The Broad Institute Genomics Platform"/>
            <consortium name="The Broad Institute Genome Sequencing Center for Infectious Disease"/>
            <person name="Wu L."/>
            <person name="Ma J."/>
        </authorList>
    </citation>
    <scope>NUCLEOTIDE SEQUENCE [LARGE SCALE GENOMIC DNA]</scope>
    <source>
        <strain evidence="3 4">GX26</strain>
    </source>
</reference>
<dbReference type="RefSeq" id="WP_336352360.1">
    <property type="nucleotide sequence ID" value="NZ_JAZAQL010000006.1"/>
</dbReference>
<dbReference type="EMBL" id="JBHSXN010000006">
    <property type="protein sequence ID" value="MFC6955434.1"/>
    <property type="molecule type" value="Genomic_DNA"/>
</dbReference>
<feature type="transmembrane region" description="Helical" evidence="2">
    <location>
        <begin position="26"/>
        <end position="43"/>
    </location>
</feature>
<feature type="transmembrane region" description="Helical" evidence="2">
    <location>
        <begin position="182"/>
        <end position="201"/>
    </location>
</feature>
<proteinExistence type="predicted"/>
<feature type="compositionally biased region" description="Polar residues" evidence="1">
    <location>
        <begin position="306"/>
        <end position="315"/>
    </location>
</feature>
<evidence type="ECO:0000313" key="4">
    <source>
        <dbReference type="Proteomes" id="UP001596395"/>
    </source>
</evidence>
<evidence type="ECO:0008006" key="5">
    <source>
        <dbReference type="Google" id="ProtNLM"/>
    </source>
</evidence>
<dbReference type="Proteomes" id="UP001596395">
    <property type="component" value="Unassembled WGS sequence"/>
</dbReference>